<reference evidence="4" key="1">
    <citation type="submission" date="2016-05" db="EMBL/GenBank/DDBJ databases">
        <authorList>
            <person name="Lavstsen T."/>
            <person name="Jespersen J.S."/>
        </authorList>
    </citation>
    <scope>NUCLEOTIDE SEQUENCE</scope>
    <source>
        <tissue evidence="4">Brain</tissue>
    </source>
</reference>
<evidence type="ECO:0000256" key="1">
    <source>
        <dbReference type="SAM" id="Coils"/>
    </source>
</evidence>
<name>A0A1A8C391_NOTKA</name>
<organism evidence="4">
    <name type="scientific">Nothobranchius kadleci</name>
    <name type="common">African annual killifish</name>
    <dbReference type="NCBI Taxonomy" id="1051664"/>
    <lineage>
        <taxon>Eukaryota</taxon>
        <taxon>Metazoa</taxon>
        <taxon>Chordata</taxon>
        <taxon>Craniata</taxon>
        <taxon>Vertebrata</taxon>
        <taxon>Euteleostomi</taxon>
        <taxon>Actinopterygii</taxon>
        <taxon>Neopterygii</taxon>
        <taxon>Teleostei</taxon>
        <taxon>Neoteleostei</taxon>
        <taxon>Acanthomorphata</taxon>
        <taxon>Ovalentaria</taxon>
        <taxon>Atherinomorphae</taxon>
        <taxon>Cyprinodontiformes</taxon>
        <taxon>Nothobranchiidae</taxon>
        <taxon>Nothobranchius</taxon>
    </lineage>
</organism>
<feature type="domain" description="Myb/SANT-like DNA-binding" evidence="3">
    <location>
        <begin position="125"/>
        <end position="212"/>
    </location>
</feature>
<dbReference type="EMBL" id="HADZ01010083">
    <property type="protein sequence ID" value="SBP74024.1"/>
    <property type="molecule type" value="Transcribed_RNA"/>
</dbReference>
<proteinExistence type="predicted"/>
<dbReference type="Gene3D" id="1.10.10.60">
    <property type="entry name" value="Homeodomain-like"/>
    <property type="match status" value="2"/>
</dbReference>
<feature type="domain" description="Myb/SANT-like DNA-binding" evidence="3">
    <location>
        <begin position="7"/>
        <end position="94"/>
    </location>
</feature>
<dbReference type="PANTHER" id="PTHR47595">
    <property type="entry name" value="HEAT SHOCK 70 KDA PROTEIN 14"/>
    <property type="match status" value="1"/>
</dbReference>
<gene>
    <name evidence="4" type="primary">WU:FC32G12</name>
</gene>
<dbReference type="PANTHER" id="PTHR47595:SF1">
    <property type="entry name" value="MYB_SANT-LIKE DNA-BINDING DOMAIN-CONTAINING PROTEIN"/>
    <property type="match status" value="1"/>
</dbReference>
<feature type="compositionally biased region" description="Polar residues" evidence="2">
    <location>
        <begin position="272"/>
        <end position="283"/>
    </location>
</feature>
<feature type="coiled-coil region" evidence="1">
    <location>
        <begin position="293"/>
        <end position="320"/>
    </location>
</feature>
<dbReference type="EMBL" id="HAEA01001770">
    <property type="protein sequence ID" value="SBQ30250.1"/>
    <property type="molecule type" value="Transcribed_RNA"/>
</dbReference>
<sequence>MANLKVPWSNDEVQTFLCLMSNERIQRQLDGATRNERIFREISELMACHGFQRTGKQCREKLKKMKSDYRSIKDLRNKGEAHRKWKWFDQMDAIYGHRPASNEREKGMDTVTAILDNLMDDGIKREDWTDEETQCFLALWSSSDVQKKFEGATQTKLMFEYLQREMSVAGYHKSVDQLTNKLKNLQKEFRDHKRELGRIGHWSPQQNTYFEILNSVMGDEPEDQSVEALNSNTAANILLAMVDEPEEEEERNASESDPTWKEDDEAVRPVACSSSVPDAQFSSRLGKRKRGANSELIKYLQRSEKRLEEERRREERLTSVFVSSLKKMEENSSAVIGLLGRMVSIMERAAPK</sequence>
<evidence type="ECO:0000259" key="3">
    <source>
        <dbReference type="Pfam" id="PF13837"/>
    </source>
</evidence>
<feature type="region of interest" description="Disordered" evidence="2">
    <location>
        <begin position="243"/>
        <end position="287"/>
    </location>
</feature>
<dbReference type="InterPro" id="IPR044822">
    <property type="entry name" value="Myb_DNA-bind_4"/>
</dbReference>
<reference evidence="4" key="2">
    <citation type="submission" date="2016-06" db="EMBL/GenBank/DDBJ databases">
        <title>The genome of a short-lived fish provides insights into sex chromosome evolution and the genetic control of aging.</title>
        <authorList>
            <person name="Reichwald K."/>
            <person name="Felder M."/>
            <person name="Petzold A."/>
            <person name="Koch P."/>
            <person name="Groth M."/>
            <person name="Platzer M."/>
        </authorList>
    </citation>
    <scope>NUCLEOTIDE SEQUENCE</scope>
    <source>
        <tissue evidence="4">Brain</tissue>
    </source>
</reference>
<evidence type="ECO:0000256" key="2">
    <source>
        <dbReference type="SAM" id="MobiDB-lite"/>
    </source>
</evidence>
<protein>
    <submittedName>
        <fullName evidence="4">Wu:fc32g12</fullName>
    </submittedName>
</protein>
<dbReference type="Pfam" id="PF13837">
    <property type="entry name" value="Myb_DNA-bind_4"/>
    <property type="match status" value="2"/>
</dbReference>
<feature type="compositionally biased region" description="Basic and acidic residues" evidence="2">
    <location>
        <begin position="251"/>
        <end position="261"/>
    </location>
</feature>
<keyword evidence="1" id="KW-0175">Coiled coil</keyword>
<evidence type="ECO:0000313" key="4">
    <source>
        <dbReference type="EMBL" id="SBP74024.1"/>
    </source>
</evidence>
<dbReference type="FunFam" id="1.10.10.60:FF:000032">
    <property type="entry name" value="Zinc finger and SCAN domain-containing 20"/>
    <property type="match status" value="1"/>
</dbReference>
<dbReference type="AlphaFoldDB" id="A0A1A8C391"/>
<feature type="coiled-coil region" evidence="1">
    <location>
        <begin position="168"/>
        <end position="195"/>
    </location>
</feature>
<accession>A0A1A8C391</accession>